<dbReference type="Proteomes" id="UP000591542">
    <property type="component" value="Unassembled WGS sequence"/>
</dbReference>
<proteinExistence type="predicted"/>
<comment type="caution">
    <text evidence="1">The sequence shown here is derived from an EMBL/GenBank/DDBJ whole genome shotgun (WGS) entry which is preliminary data.</text>
</comment>
<reference evidence="1 2" key="1">
    <citation type="journal article" date="2020" name="Appl. Environ. Microbiol.">
        <title>Genomic Characteristics of a Novel Species of Ammonia-Oxidizing Archaea from the Jiulong River Estuary.</title>
        <authorList>
            <person name="Zou D."/>
            <person name="Wan R."/>
            <person name="Han L."/>
            <person name="Xu M.N."/>
            <person name="Liu Y."/>
            <person name="Liu H."/>
            <person name="Kao S.J."/>
            <person name="Li M."/>
        </authorList>
    </citation>
    <scope>NUCLEOTIDE SEQUENCE [LARGE SCALE GENOMIC DNA]</scope>
    <source>
        <strain evidence="1">S2bin1</strain>
    </source>
</reference>
<dbReference type="EMBL" id="JACEMX010000143">
    <property type="protein sequence ID" value="MBA4463928.1"/>
    <property type="molecule type" value="Genomic_DNA"/>
</dbReference>
<accession>A0AC60W9H9</accession>
<sequence length="161" mass="18609">PYRPEEWHWVVKEGVKTLNKHYWVPAFTLIMGLDNDETPEDSWETISLISELEHEQPGSMFTTTALTFVPIGLLEKSDFFNIGNEMTPAQLGVLYKTWQHNFKYGIQKFMNKTGAKGPQKYLFNGIARALGGVPLGAMERYARNKSREHEQVIEKVKAKYW</sequence>
<organism evidence="1 2">
    <name type="scientific">Candidatus Nitrosomaritimum aestuariumsis</name>
    <dbReference type="NCBI Taxonomy" id="3342354"/>
    <lineage>
        <taxon>Archaea</taxon>
        <taxon>Nitrososphaerota</taxon>
        <taxon>Nitrososphaeria</taxon>
        <taxon>Nitrosopumilales</taxon>
        <taxon>Nitrosopumilaceae</taxon>
        <taxon>Candidatus Nitrosomaritimum</taxon>
    </lineage>
</organism>
<gene>
    <name evidence="1" type="ORF">H2B01_07080</name>
</gene>
<name>A0AC60W9H9_9ARCH</name>
<evidence type="ECO:0000313" key="1">
    <source>
        <dbReference type="EMBL" id="MBA4463928.1"/>
    </source>
</evidence>
<feature type="non-terminal residue" evidence="1">
    <location>
        <position position="1"/>
    </location>
</feature>
<protein>
    <submittedName>
        <fullName evidence="1">Radical SAM protein</fullName>
    </submittedName>
</protein>
<evidence type="ECO:0000313" key="2">
    <source>
        <dbReference type="Proteomes" id="UP000591542"/>
    </source>
</evidence>